<dbReference type="SMART" id="SM00849">
    <property type="entry name" value="Lactamase_B"/>
    <property type="match status" value="1"/>
</dbReference>
<dbReference type="CDD" id="cd16276">
    <property type="entry name" value="metallo-hydrolase-like_MBL-fold"/>
    <property type="match status" value="1"/>
</dbReference>
<sequence>MAGTLLGGALASPAAAAEASDLPDYAPIPSASLGPALNADGYFVGQIKGNLYWVTDAYYQAMFLTTREGVVLVDAPPTIGHNLLRAIDDVTRANGMPSQVTHLVYSHSHADHIGASALFGKQVIRVGHSETRRILRRAADPNRPEPTETFDDNYVLTVGGERLELAYHGPNHSPDNIYIYAPGQATLMLVDVLFPGWVPFKNLAVSEDIPDWINAHDIALGYPWKTLVGGHLGRLGVRADAVLQKQYITDLKAEVTSVIGSLDPTPYFQKYGTTGNSWAIFKTYLNAVAEQAAAPVTSKYVGTLAAADVFTVDNASVLLESVRIDNGILGPFGIHA</sequence>
<organism evidence="2 3">
    <name type="scientific">Streptomyces sulfonofaciens</name>
    <dbReference type="NCBI Taxonomy" id="68272"/>
    <lineage>
        <taxon>Bacteria</taxon>
        <taxon>Bacillati</taxon>
        <taxon>Actinomycetota</taxon>
        <taxon>Actinomycetes</taxon>
        <taxon>Kitasatosporales</taxon>
        <taxon>Streptomycetaceae</taxon>
        <taxon>Streptomyces</taxon>
    </lineage>
</organism>
<evidence type="ECO:0000259" key="1">
    <source>
        <dbReference type="SMART" id="SM00849"/>
    </source>
</evidence>
<name>A0A919GCU6_9ACTN</name>
<dbReference type="Proteomes" id="UP000603708">
    <property type="component" value="Unassembled WGS sequence"/>
</dbReference>
<gene>
    <name evidence="2" type="ORF">GCM10018793_41180</name>
</gene>
<reference evidence="2" key="1">
    <citation type="journal article" date="2014" name="Int. J. Syst. Evol. Microbiol.">
        <title>Complete genome sequence of Corynebacterium casei LMG S-19264T (=DSM 44701T), isolated from a smear-ripened cheese.</title>
        <authorList>
            <consortium name="US DOE Joint Genome Institute (JGI-PGF)"/>
            <person name="Walter F."/>
            <person name="Albersmeier A."/>
            <person name="Kalinowski J."/>
            <person name="Ruckert C."/>
        </authorList>
    </citation>
    <scope>NUCLEOTIDE SEQUENCE</scope>
    <source>
        <strain evidence="2">JCM 5069</strain>
    </source>
</reference>
<dbReference type="InterPro" id="IPR050855">
    <property type="entry name" value="NDM-1-like"/>
</dbReference>
<keyword evidence="3" id="KW-1185">Reference proteome</keyword>
<dbReference type="EMBL" id="BNCD01000012">
    <property type="protein sequence ID" value="GHH82129.1"/>
    <property type="molecule type" value="Genomic_DNA"/>
</dbReference>
<dbReference type="Pfam" id="PF00753">
    <property type="entry name" value="Lactamase_B"/>
    <property type="match status" value="1"/>
</dbReference>
<evidence type="ECO:0000313" key="3">
    <source>
        <dbReference type="Proteomes" id="UP000603708"/>
    </source>
</evidence>
<evidence type="ECO:0000313" key="2">
    <source>
        <dbReference type="EMBL" id="GHH82129.1"/>
    </source>
</evidence>
<protein>
    <submittedName>
        <fullName evidence="2">MBL fold metallo-hydrolase</fullName>
    </submittedName>
</protein>
<dbReference type="PANTHER" id="PTHR42951:SF4">
    <property type="entry name" value="ACYL-COENZYME A THIOESTERASE MBLAC2"/>
    <property type="match status" value="1"/>
</dbReference>
<proteinExistence type="predicted"/>
<dbReference type="Gene3D" id="3.60.15.10">
    <property type="entry name" value="Ribonuclease Z/Hydroxyacylglutathione hydrolase-like"/>
    <property type="match status" value="1"/>
</dbReference>
<comment type="caution">
    <text evidence="2">The sequence shown here is derived from an EMBL/GenBank/DDBJ whole genome shotgun (WGS) entry which is preliminary data.</text>
</comment>
<dbReference type="InterPro" id="IPR036866">
    <property type="entry name" value="RibonucZ/Hydroxyglut_hydro"/>
</dbReference>
<dbReference type="SUPFAM" id="SSF56281">
    <property type="entry name" value="Metallo-hydrolase/oxidoreductase"/>
    <property type="match status" value="1"/>
</dbReference>
<accession>A0A919GCU6</accession>
<dbReference type="PANTHER" id="PTHR42951">
    <property type="entry name" value="METALLO-BETA-LACTAMASE DOMAIN-CONTAINING"/>
    <property type="match status" value="1"/>
</dbReference>
<feature type="domain" description="Metallo-beta-lactamase" evidence="1">
    <location>
        <begin position="58"/>
        <end position="231"/>
    </location>
</feature>
<dbReference type="AlphaFoldDB" id="A0A919GCU6"/>
<dbReference type="InterPro" id="IPR001279">
    <property type="entry name" value="Metallo-B-lactamas"/>
</dbReference>
<reference evidence="2" key="2">
    <citation type="submission" date="2020-09" db="EMBL/GenBank/DDBJ databases">
        <authorList>
            <person name="Sun Q."/>
            <person name="Ohkuma M."/>
        </authorList>
    </citation>
    <scope>NUCLEOTIDE SEQUENCE</scope>
    <source>
        <strain evidence="2">JCM 5069</strain>
    </source>
</reference>